<protein>
    <submittedName>
        <fullName evidence="1">HAD-IA family hydrolase</fullName>
    </submittedName>
</protein>
<dbReference type="EMBL" id="WQRF01000009">
    <property type="protein sequence ID" value="MVT00761.1"/>
    <property type="molecule type" value="Genomic_DNA"/>
</dbReference>
<dbReference type="Proteomes" id="UP000438106">
    <property type="component" value="Unassembled WGS sequence"/>
</dbReference>
<keyword evidence="2" id="KW-1185">Reference proteome</keyword>
<dbReference type="InterPro" id="IPR036412">
    <property type="entry name" value="HAD-like_sf"/>
</dbReference>
<dbReference type="SFLD" id="SFLDS00003">
    <property type="entry name" value="Haloacid_Dehalogenase"/>
    <property type="match status" value="1"/>
</dbReference>
<evidence type="ECO:0000313" key="1">
    <source>
        <dbReference type="EMBL" id="MVT00761.1"/>
    </source>
</evidence>
<proteinExistence type="predicted"/>
<dbReference type="SUPFAM" id="SSF56784">
    <property type="entry name" value="HAD-like"/>
    <property type="match status" value="1"/>
</dbReference>
<reference evidence="1 2" key="1">
    <citation type="submission" date="2019-12" db="EMBL/GenBank/DDBJ databases">
        <title>Devosia maris sp. nov., isolated from the deep seawater.</title>
        <authorList>
            <person name="Liu Y."/>
        </authorList>
    </citation>
    <scope>NUCLEOTIDE SEQUENCE [LARGE SCALE GENOMIC DNA]</scope>
    <source>
        <strain evidence="1 2">L53-10-65</strain>
    </source>
</reference>
<dbReference type="InterPro" id="IPR023214">
    <property type="entry name" value="HAD_sf"/>
</dbReference>
<dbReference type="InterPro" id="IPR023198">
    <property type="entry name" value="PGP-like_dom2"/>
</dbReference>
<dbReference type="Gene3D" id="3.40.50.1000">
    <property type="entry name" value="HAD superfamily/HAD-like"/>
    <property type="match status" value="1"/>
</dbReference>
<dbReference type="PANTHER" id="PTHR43611:SF3">
    <property type="entry name" value="FLAVIN MONONUCLEOTIDE HYDROLASE 1, CHLOROPLATIC"/>
    <property type="match status" value="1"/>
</dbReference>
<dbReference type="Pfam" id="PF00702">
    <property type="entry name" value="Hydrolase"/>
    <property type="match status" value="1"/>
</dbReference>
<comment type="caution">
    <text evidence="1">The sequence shown here is derived from an EMBL/GenBank/DDBJ whole genome shotgun (WGS) entry which is preliminary data.</text>
</comment>
<dbReference type="AlphaFoldDB" id="A0A7X3K565"/>
<accession>A0A7X3K565</accession>
<dbReference type="InterPro" id="IPR006439">
    <property type="entry name" value="HAD-SF_hydro_IA"/>
</dbReference>
<organism evidence="1 2">
    <name type="scientific">Devosia marina</name>
    <dbReference type="NCBI Taxonomy" id="2683198"/>
    <lineage>
        <taxon>Bacteria</taxon>
        <taxon>Pseudomonadati</taxon>
        <taxon>Pseudomonadota</taxon>
        <taxon>Alphaproteobacteria</taxon>
        <taxon>Hyphomicrobiales</taxon>
        <taxon>Devosiaceae</taxon>
        <taxon>Devosia</taxon>
    </lineage>
</organism>
<gene>
    <name evidence="1" type="ORF">GO014_17185</name>
</gene>
<dbReference type="PRINTS" id="PR00413">
    <property type="entry name" value="HADHALOGNASE"/>
</dbReference>
<name>A0A7X3K565_9HYPH</name>
<sequence length="244" mass="27986">MSPDPSCPAGSGAPVPLVRAILPCHKPLRLSRTKRTAHMDDHIIPVFDLGGVFVDWNPMYLFRKLFDSEEDAQWFHDHICTGDWNLEFDAGEIYAEGVAKLVTRFPKYWREIKAYDERWAETFGPHIQGTIDIHNELVDQDIPTFAITNFSWEKWMTRLGEWPFLEKFDGVIVSGLEGLVKPDPRLYRVFCERYALAPESCVFIDDSEPNIVAARKFGMQGIHFKDPEHLRADLIALGLPLKAK</sequence>
<dbReference type="Gene3D" id="1.10.150.240">
    <property type="entry name" value="Putative phosphatase, domain 2"/>
    <property type="match status" value="1"/>
</dbReference>
<dbReference type="NCBIfam" id="TIGR01509">
    <property type="entry name" value="HAD-SF-IA-v3"/>
    <property type="match status" value="1"/>
</dbReference>
<keyword evidence="1" id="KW-0378">Hydrolase</keyword>
<dbReference type="SFLD" id="SFLDG01129">
    <property type="entry name" value="C1.5:_HAD__Beta-PGM__Phosphata"/>
    <property type="match status" value="1"/>
</dbReference>
<dbReference type="PANTHER" id="PTHR43611">
    <property type="entry name" value="ALPHA-D-GLUCOSE 1-PHOSPHATE PHOSPHATASE"/>
    <property type="match status" value="1"/>
</dbReference>
<dbReference type="CDD" id="cd02603">
    <property type="entry name" value="HAD_sEH-N_like"/>
    <property type="match status" value="1"/>
</dbReference>
<evidence type="ECO:0000313" key="2">
    <source>
        <dbReference type="Proteomes" id="UP000438106"/>
    </source>
</evidence>
<dbReference type="GO" id="GO:0016787">
    <property type="term" value="F:hydrolase activity"/>
    <property type="evidence" value="ECO:0007669"/>
    <property type="project" value="UniProtKB-KW"/>
</dbReference>